<gene>
    <name evidence="2" type="ORF">A0H81_04086</name>
</gene>
<dbReference type="Proteomes" id="UP000092993">
    <property type="component" value="Unassembled WGS sequence"/>
</dbReference>
<sequence length="80" mass="9006">MEHNSVARVHTNPSGFYAVDCPNTWKRPPLASLFRGKFCSSSCAERSPDDKGYRRPLSRTSEAPSGPFKSSQEEAEWCRL</sequence>
<comment type="caution">
    <text evidence="2">The sequence shown here is derived from an EMBL/GenBank/DDBJ whole genome shotgun (WGS) entry which is preliminary data.</text>
</comment>
<accession>A0A1C7MHC6</accession>
<keyword evidence="3" id="KW-1185">Reference proteome</keyword>
<name>A0A1C7MHC6_GRIFR</name>
<dbReference type="EMBL" id="LUGG01000004">
    <property type="protein sequence ID" value="OBZ75756.1"/>
    <property type="molecule type" value="Genomic_DNA"/>
</dbReference>
<evidence type="ECO:0000313" key="2">
    <source>
        <dbReference type="EMBL" id="OBZ75756.1"/>
    </source>
</evidence>
<evidence type="ECO:0000313" key="3">
    <source>
        <dbReference type="Proteomes" id="UP000092993"/>
    </source>
</evidence>
<dbReference type="AlphaFoldDB" id="A0A1C7MHC6"/>
<feature type="region of interest" description="Disordered" evidence="1">
    <location>
        <begin position="41"/>
        <end position="80"/>
    </location>
</feature>
<evidence type="ECO:0000256" key="1">
    <source>
        <dbReference type="SAM" id="MobiDB-lite"/>
    </source>
</evidence>
<reference evidence="2 3" key="1">
    <citation type="submission" date="2016-03" db="EMBL/GenBank/DDBJ databases">
        <title>Whole genome sequencing of Grifola frondosa 9006-11.</title>
        <authorList>
            <person name="Min B."/>
            <person name="Park H."/>
            <person name="Kim J.-G."/>
            <person name="Cho H."/>
            <person name="Oh Y.-L."/>
            <person name="Kong W.-S."/>
            <person name="Choi I.-G."/>
        </authorList>
    </citation>
    <scope>NUCLEOTIDE SEQUENCE [LARGE SCALE GENOMIC DNA]</scope>
    <source>
        <strain evidence="2 3">9006-11</strain>
    </source>
</reference>
<organism evidence="2 3">
    <name type="scientific">Grifola frondosa</name>
    <name type="common">Maitake</name>
    <name type="synonym">Polyporus frondosus</name>
    <dbReference type="NCBI Taxonomy" id="5627"/>
    <lineage>
        <taxon>Eukaryota</taxon>
        <taxon>Fungi</taxon>
        <taxon>Dikarya</taxon>
        <taxon>Basidiomycota</taxon>
        <taxon>Agaricomycotina</taxon>
        <taxon>Agaricomycetes</taxon>
        <taxon>Polyporales</taxon>
        <taxon>Grifolaceae</taxon>
        <taxon>Grifola</taxon>
    </lineage>
</organism>
<protein>
    <submittedName>
        <fullName evidence="2">Uncharacterized protein</fullName>
    </submittedName>
</protein>
<proteinExistence type="predicted"/>